<proteinExistence type="predicted"/>
<gene>
    <name evidence="2" type="ORF">GCM10008960_29390</name>
</gene>
<protein>
    <recommendedName>
        <fullName evidence="1">HTH cro/C1-type domain-containing protein</fullName>
    </recommendedName>
</protein>
<dbReference type="InterPro" id="IPR001387">
    <property type="entry name" value="Cro/C1-type_HTH"/>
</dbReference>
<dbReference type="RefSeq" id="WP_308425465.1">
    <property type="nucleotide sequence ID" value="NZ_BMQN01000008.1"/>
</dbReference>
<dbReference type="Gene3D" id="1.10.260.40">
    <property type="entry name" value="lambda repressor-like DNA-binding domains"/>
    <property type="match status" value="1"/>
</dbReference>
<accession>A0ABQ2S5X3</accession>
<keyword evidence="3" id="KW-1185">Reference proteome</keyword>
<dbReference type="EMBL" id="BMQN01000008">
    <property type="protein sequence ID" value="GGS00780.1"/>
    <property type="molecule type" value="Genomic_DNA"/>
</dbReference>
<organism evidence="2 3">
    <name type="scientific">Deinococcus sedimenti</name>
    <dbReference type="NCBI Taxonomy" id="1867090"/>
    <lineage>
        <taxon>Bacteria</taxon>
        <taxon>Thermotogati</taxon>
        <taxon>Deinococcota</taxon>
        <taxon>Deinococci</taxon>
        <taxon>Deinococcales</taxon>
        <taxon>Deinococcaceae</taxon>
        <taxon>Deinococcus</taxon>
    </lineage>
</organism>
<feature type="domain" description="HTH cro/C1-type" evidence="1">
    <location>
        <begin position="19"/>
        <end position="73"/>
    </location>
</feature>
<dbReference type="Pfam" id="PF01381">
    <property type="entry name" value="HTH_3"/>
    <property type="match status" value="1"/>
</dbReference>
<reference evidence="3" key="1">
    <citation type="journal article" date="2019" name="Int. J. Syst. Evol. Microbiol.">
        <title>The Global Catalogue of Microorganisms (GCM) 10K type strain sequencing project: providing services to taxonomists for standard genome sequencing and annotation.</title>
        <authorList>
            <consortium name="The Broad Institute Genomics Platform"/>
            <consortium name="The Broad Institute Genome Sequencing Center for Infectious Disease"/>
            <person name="Wu L."/>
            <person name="Ma J."/>
        </authorList>
    </citation>
    <scope>NUCLEOTIDE SEQUENCE [LARGE SCALE GENOMIC DNA]</scope>
    <source>
        <strain evidence="3">JCM 31405</strain>
    </source>
</reference>
<dbReference type="PROSITE" id="PS50943">
    <property type="entry name" value="HTH_CROC1"/>
    <property type="match status" value="1"/>
</dbReference>
<dbReference type="Proteomes" id="UP000644548">
    <property type="component" value="Unassembled WGS sequence"/>
</dbReference>
<evidence type="ECO:0000313" key="2">
    <source>
        <dbReference type="EMBL" id="GGS00780.1"/>
    </source>
</evidence>
<dbReference type="InterPro" id="IPR010982">
    <property type="entry name" value="Lambda_DNA-bd_dom_sf"/>
</dbReference>
<dbReference type="CDD" id="cd00093">
    <property type="entry name" value="HTH_XRE"/>
    <property type="match status" value="1"/>
</dbReference>
<sequence length="78" mass="8465">MSTGDIQMTGMNDQVRQAVRERMKAQGMTQTELGDAVGMAQPNIQRLLAGRVGAVPESWQKVLDALGLELQAVPKREG</sequence>
<name>A0ABQ2S5X3_9DEIO</name>
<evidence type="ECO:0000259" key="1">
    <source>
        <dbReference type="PROSITE" id="PS50943"/>
    </source>
</evidence>
<dbReference type="SMART" id="SM00530">
    <property type="entry name" value="HTH_XRE"/>
    <property type="match status" value="1"/>
</dbReference>
<comment type="caution">
    <text evidence="2">The sequence shown here is derived from an EMBL/GenBank/DDBJ whole genome shotgun (WGS) entry which is preliminary data.</text>
</comment>
<dbReference type="SUPFAM" id="SSF47413">
    <property type="entry name" value="lambda repressor-like DNA-binding domains"/>
    <property type="match status" value="1"/>
</dbReference>
<evidence type="ECO:0000313" key="3">
    <source>
        <dbReference type="Proteomes" id="UP000644548"/>
    </source>
</evidence>